<dbReference type="InterPro" id="IPR036852">
    <property type="entry name" value="Peptidase_S8/S53_dom_sf"/>
</dbReference>
<dbReference type="AlphaFoldDB" id="A0A9Y2NBP2"/>
<sequence length="652" mass="69548">MTRPQDFRLLIGPEPFDPIDVAPGALAPGKKATVVQFTAALTIPDVARLKSAYGLVLDRFIPNLAYLEHLDDATVAKVRADFLVRTCTALDPALKLAPWIPATGTPLALIVTLFDDTDLPAVRTSLTAAGARDVQVLDNREIGSHPVARCAIDDRSALPLVAALDDVVWVEPEQATVSFNVEAAQTIQSGTVGEHGGTIWDQKIHGEGQVIDIIEEGGTIDLSHCFFTDDPVNIPGPLHRKVLKLTSKAGTKVTEHAMFVAGIAAGDAQTNQGAHPHRGGAWAAKIVFRTRDTHLVNMLEDGMNAGATIHNTSWGVENPDYDKTARDADDFSFRNEDHVVVGAAAPFHGPNDNRPPGIAKNVLCVAAAEAFPFEMDYGDGQPGPTVPDGRRKPDLIAVGGGISSALLNPAPASGPYCLTGPPQVFGATASSWAAPNAAAAAALVRQYFTEGFYPRGERLGNRPFFPTGALIRAVLLNSTVDMTGSGLPTASLKGYPTALEGWGRIRLDRTLFFPGSPRRLFVNDVRHLAGLTLGQQVTRQVSVANGSEILKITLVWTDVPPAESLHTLPSRNSIRLDVEDPAGVRYLGNDIDRTTGFSRPFAPATSSGADLRNNVQMVIVEHPPAGPWRISLHGDLIFEQQGYALVVSGALK</sequence>
<dbReference type="Proteomes" id="UP001239397">
    <property type="component" value="Chromosome"/>
</dbReference>
<reference evidence="3 4" key="1">
    <citation type="submission" date="2023-06" db="EMBL/GenBank/DDBJ databases">
        <authorList>
            <person name="Oyuntsetseg B."/>
            <person name="Kim S.B."/>
        </authorList>
    </citation>
    <scope>NUCLEOTIDE SEQUENCE [LARGE SCALE GENOMIC DNA]</scope>
    <source>
        <strain evidence="3 4">4-36</strain>
    </source>
</reference>
<proteinExistence type="inferred from homology"/>
<organism evidence="3 4">
    <name type="scientific">Amycolatopsis mongoliensis</name>
    <dbReference type="NCBI Taxonomy" id="715475"/>
    <lineage>
        <taxon>Bacteria</taxon>
        <taxon>Bacillati</taxon>
        <taxon>Actinomycetota</taxon>
        <taxon>Actinomycetes</taxon>
        <taxon>Pseudonocardiales</taxon>
        <taxon>Pseudonocardiaceae</taxon>
        <taxon>Amycolatopsis</taxon>
    </lineage>
</organism>
<dbReference type="Gene3D" id="2.60.120.380">
    <property type="match status" value="1"/>
</dbReference>
<dbReference type="InterPro" id="IPR008979">
    <property type="entry name" value="Galactose-bd-like_sf"/>
</dbReference>
<dbReference type="GO" id="GO:0006508">
    <property type="term" value="P:proteolysis"/>
    <property type="evidence" value="ECO:0007669"/>
    <property type="project" value="InterPro"/>
</dbReference>
<evidence type="ECO:0000259" key="2">
    <source>
        <dbReference type="Pfam" id="PF00082"/>
    </source>
</evidence>
<dbReference type="KEGG" id="amog:QRX60_38235"/>
<feature type="domain" description="Peptidase S8/S53" evidence="2">
    <location>
        <begin position="250"/>
        <end position="489"/>
    </location>
</feature>
<dbReference type="SUPFAM" id="SSF49785">
    <property type="entry name" value="Galactose-binding domain-like"/>
    <property type="match status" value="1"/>
</dbReference>
<dbReference type="SUPFAM" id="SSF52743">
    <property type="entry name" value="Subtilisin-like"/>
    <property type="match status" value="1"/>
</dbReference>
<dbReference type="GO" id="GO:0004252">
    <property type="term" value="F:serine-type endopeptidase activity"/>
    <property type="evidence" value="ECO:0007669"/>
    <property type="project" value="InterPro"/>
</dbReference>
<dbReference type="PANTHER" id="PTHR43399:SF4">
    <property type="entry name" value="CELL WALL-ASSOCIATED PROTEASE"/>
    <property type="match status" value="1"/>
</dbReference>
<dbReference type="InterPro" id="IPR000209">
    <property type="entry name" value="Peptidase_S8/S53_dom"/>
</dbReference>
<protein>
    <submittedName>
        <fullName evidence="3">S8 family serine peptidase</fullName>
    </submittedName>
</protein>
<dbReference type="InterPro" id="IPR034058">
    <property type="entry name" value="TagA/B/C/D_pept_dom"/>
</dbReference>
<name>A0A9Y2NBP2_9PSEU</name>
<dbReference type="PANTHER" id="PTHR43399">
    <property type="entry name" value="SUBTILISIN-RELATED"/>
    <property type="match status" value="1"/>
</dbReference>
<comment type="similarity">
    <text evidence="1">Belongs to the peptidase S8 family.</text>
</comment>
<keyword evidence="4" id="KW-1185">Reference proteome</keyword>
<dbReference type="InterPro" id="IPR051048">
    <property type="entry name" value="Peptidase_S8/S53_subtilisin"/>
</dbReference>
<evidence type="ECO:0000313" key="4">
    <source>
        <dbReference type="Proteomes" id="UP001239397"/>
    </source>
</evidence>
<dbReference type="Gene3D" id="3.40.50.200">
    <property type="entry name" value="Peptidase S8/S53 domain"/>
    <property type="match status" value="1"/>
</dbReference>
<gene>
    <name evidence="3" type="ORF">QRX60_38235</name>
</gene>
<evidence type="ECO:0000313" key="3">
    <source>
        <dbReference type="EMBL" id="WIX99850.1"/>
    </source>
</evidence>
<accession>A0A9Y2NBP2</accession>
<dbReference type="CDD" id="cd04842">
    <property type="entry name" value="Peptidases_S8_Kp43_protease"/>
    <property type="match status" value="1"/>
</dbReference>
<dbReference type="RefSeq" id="WP_285996329.1">
    <property type="nucleotide sequence ID" value="NZ_CP127295.1"/>
</dbReference>
<evidence type="ECO:0000256" key="1">
    <source>
        <dbReference type="ARBA" id="ARBA00011073"/>
    </source>
</evidence>
<dbReference type="EMBL" id="CP127295">
    <property type="protein sequence ID" value="WIX99850.1"/>
    <property type="molecule type" value="Genomic_DNA"/>
</dbReference>
<dbReference type="Pfam" id="PF00082">
    <property type="entry name" value="Peptidase_S8"/>
    <property type="match status" value="1"/>
</dbReference>